<gene>
    <name evidence="2" type="ORF">OAory_01021140</name>
</gene>
<dbReference type="OrthoDB" id="5422613at2759"/>
<proteinExistence type="predicted"/>
<dbReference type="Proteomes" id="UP000190312">
    <property type="component" value="Unassembled WGS sequence"/>
</dbReference>
<comment type="caution">
    <text evidence="2">The sequence shown here is derived from an EMBL/GenBank/DDBJ whole genome shotgun (WGS) entry which is preliminary data.</text>
</comment>
<feature type="compositionally biased region" description="Acidic residues" evidence="1">
    <location>
        <begin position="65"/>
        <end position="95"/>
    </location>
</feature>
<dbReference type="EMBL" id="MKZY01000008">
    <property type="protein sequence ID" value="OOO06453.1"/>
    <property type="molecule type" value="Genomic_DNA"/>
</dbReference>
<evidence type="ECO:0000313" key="2">
    <source>
        <dbReference type="EMBL" id="OOO06453.1"/>
    </source>
</evidence>
<sequence length="228" mass="26201">MALSIAELATQDEKLQLLLEAIDSASRGTLQVVLKAIYQDDQSIRDRVSNSLLITEDQVRIPSKDDEESDEEGSEDEKDEDDEDDEDDEQSESEDENPRSERRRSNQQATGSKRLRHRYAYCENCDKGFDVTKNTKPAEDIIQTTSPTADTCYPDEEFFVDDNQYMNGDYDNGEVLETYPEGYIYECCNRRGDEEPCTVDRHKEYVSIKREKIEGSLLLAKLGQMYSN</sequence>
<reference evidence="2 3" key="1">
    <citation type="submission" date="2016-10" db="EMBL/GenBank/DDBJ databases">
        <title>Genome sequencing of Aspergillus oryzae BCC7051.</title>
        <authorList>
            <person name="Thammarongtham C."/>
            <person name="Vorapreeda T."/>
            <person name="Nookaew I."/>
            <person name="Srisuk T."/>
            <person name="Land M."/>
            <person name="Jeennor S."/>
            <person name="Laoteng K."/>
        </authorList>
    </citation>
    <scope>NUCLEOTIDE SEQUENCE [LARGE SCALE GENOMIC DNA]</scope>
    <source>
        <strain evidence="2 3">BCC7051</strain>
    </source>
</reference>
<organism evidence="2 3">
    <name type="scientific">Aspergillus oryzae</name>
    <name type="common">Yellow koji mold</name>
    <dbReference type="NCBI Taxonomy" id="5062"/>
    <lineage>
        <taxon>Eukaryota</taxon>
        <taxon>Fungi</taxon>
        <taxon>Dikarya</taxon>
        <taxon>Ascomycota</taxon>
        <taxon>Pezizomycotina</taxon>
        <taxon>Eurotiomycetes</taxon>
        <taxon>Eurotiomycetidae</taxon>
        <taxon>Eurotiales</taxon>
        <taxon>Aspergillaceae</taxon>
        <taxon>Aspergillus</taxon>
        <taxon>Aspergillus subgen. Circumdati</taxon>
    </lineage>
</organism>
<evidence type="ECO:0000256" key="1">
    <source>
        <dbReference type="SAM" id="MobiDB-lite"/>
    </source>
</evidence>
<dbReference type="AlphaFoldDB" id="A0A1S9DBJ4"/>
<accession>A0A1S9DBJ4</accession>
<evidence type="ECO:0000313" key="3">
    <source>
        <dbReference type="Proteomes" id="UP000190312"/>
    </source>
</evidence>
<feature type="region of interest" description="Disordered" evidence="1">
    <location>
        <begin position="56"/>
        <end position="113"/>
    </location>
</feature>
<name>A0A1S9DBJ4_ASPOZ</name>
<dbReference type="VEuPathDB" id="FungiDB:AO090701000825"/>
<protein>
    <submittedName>
        <fullName evidence="2">Uncharacterized protein</fullName>
    </submittedName>
</protein>